<dbReference type="InterPro" id="IPR015286">
    <property type="entry name" value="Porin_fam_mycobact-type"/>
</dbReference>
<proteinExistence type="predicted"/>
<dbReference type="Proteomes" id="UP000707731">
    <property type="component" value="Unassembled WGS sequence"/>
</dbReference>
<feature type="compositionally biased region" description="Low complexity" evidence="2">
    <location>
        <begin position="134"/>
        <end position="154"/>
    </location>
</feature>
<gene>
    <name evidence="4" type="ORF">IU449_21840</name>
</gene>
<evidence type="ECO:0000256" key="2">
    <source>
        <dbReference type="SAM" id="MobiDB-lite"/>
    </source>
</evidence>
<dbReference type="SUPFAM" id="SSF56959">
    <property type="entry name" value="Leukocidin-like"/>
    <property type="match status" value="1"/>
</dbReference>
<dbReference type="RefSeq" id="WP_195003971.1">
    <property type="nucleotide sequence ID" value="NZ_JADLQN010000004.1"/>
</dbReference>
<feature type="region of interest" description="Disordered" evidence="2">
    <location>
        <begin position="129"/>
        <end position="171"/>
    </location>
</feature>
<evidence type="ECO:0000256" key="3">
    <source>
        <dbReference type="SAM" id="SignalP"/>
    </source>
</evidence>
<organism evidence="4 5">
    <name type="scientific">Nocardia higoensis</name>
    <dbReference type="NCBI Taxonomy" id="228599"/>
    <lineage>
        <taxon>Bacteria</taxon>
        <taxon>Bacillati</taxon>
        <taxon>Actinomycetota</taxon>
        <taxon>Actinomycetes</taxon>
        <taxon>Mycobacteriales</taxon>
        <taxon>Nocardiaceae</taxon>
        <taxon>Nocardia</taxon>
    </lineage>
</organism>
<name>A0ABS0DFD5_9NOCA</name>
<dbReference type="InterPro" id="IPR036435">
    <property type="entry name" value="Leukocidin/porin_MspA_sf"/>
</dbReference>
<evidence type="ECO:0000313" key="4">
    <source>
        <dbReference type="EMBL" id="MBF6357151.1"/>
    </source>
</evidence>
<sequence>MLGTIRTLGFTVSVLALLPTPAAHADIATLPPHEKTFESAFGSFTVGVRDETINRIAPLNAVGTTREALVSNVAYGRLDGQAGGILRTGYTVGCAVKIEQGVIGAEPTLESGIEGPRQNFGTEQAQAGTFEQGQSRTTEQAQARTTEESSTGESVEVETQESGQSQTQESAQAFTQEFGQFQELEGVNPHLTLDPGVILALNLQPGEVEDVVIAEGKELIPGKTVQIVTRDFNIKVNNCLGPVSIRQFTYIYAKSPEIDDSGAVFGDPFSL</sequence>
<accession>A0ABS0DFD5</accession>
<feature type="chain" id="PRO_5046149162" evidence="3">
    <location>
        <begin position="26"/>
        <end position="271"/>
    </location>
</feature>
<dbReference type="Gene3D" id="2.60.40.1650">
    <property type="entry name" value="Porin MspA (Ig-like beta-sandwich domain)"/>
    <property type="match status" value="2"/>
</dbReference>
<feature type="compositionally biased region" description="Low complexity" evidence="2">
    <location>
        <begin position="160"/>
        <end position="171"/>
    </location>
</feature>
<reference evidence="4 5" key="1">
    <citation type="submission" date="2020-10" db="EMBL/GenBank/DDBJ databases">
        <title>Identification of Nocardia species via Next-generation sequencing and recognition of intraspecies genetic diversity.</title>
        <authorList>
            <person name="Li P."/>
            <person name="Li P."/>
            <person name="Lu B."/>
        </authorList>
    </citation>
    <scope>NUCLEOTIDE SEQUENCE [LARGE SCALE GENOMIC DNA]</scope>
    <source>
        <strain evidence="4 5">BJ06-0143</strain>
    </source>
</reference>
<feature type="signal peptide" evidence="3">
    <location>
        <begin position="1"/>
        <end position="25"/>
    </location>
</feature>
<comment type="caution">
    <text evidence="4">The sequence shown here is derived from an EMBL/GenBank/DDBJ whole genome shotgun (WGS) entry which is preliminary data.</text>
</comment>
<protein>
    <submittedName>
        <fullName evidence="4">MspA family porin</fullName>
    </submittedName>
</protein>
<dbReference type="EMBL" id="JADLQN010000004">
    <property type="protein sequence ID" value="MBF6357151.1"/>
    <property type="molecule type" value="Genomic_DNA"/>
</dbReference>
<evidence type="ECO:0000313" key="5">
    <source>
        <dbReference type="Proteomes" id="UP000707731"/>
    </source>
</evidence>
<keyword evidence="1 3" id="KW-0732">Signal</keyword>
<evidence type="ECO:0000256" key="1">
    <source>
        <dbReference type="ARBA" id="ARBA00022729"/>
    </source>
</evidence>
<dbReference type="Pfam" id="PF09203">
    <property type="entry name" value="MspA"/>
    <property type="match status" value="1"/>
</dbReference>
<keyword evidence="5" id="KW-1185">Reference proteome</keyword>